<dbReference type="Proteomes" id="UP000289856">
    <property type="component" value="Chromosome"/>
</dbReference>
<evidence type="ECO:0000313" key="2">
    <source>
        <dbReference type="Proteomes" id="UP000289856"/>
    </source>
</evidence>
<protein>
    <submittedName>
        <fullName evidence="1">Uncharacterized protein</fullName>
    </submittedName>
</protein>
<accession>A0A3T1D2Y2</accession>
<dbReference type="EMBL" id="AP019400">
    <property type="protein sequence ID" value="BBI32466.1"/>
    <property type="molecule type" value="Genomic_DNA"/>
</dbReference>
<name>A0A3T1D2Y2_9BACL</name>
<sequence>MRRYECLESFYIDKKDDNGFSTDSEIVIEAGGVWTDSEEEYRFVGGEVRLETADGLWIELPRRMVNQYFKEQ</sequence>
<keyword evidence="2" id="KW-1185">Reference proteome</keyword>
<dbReference type="AlphaFoldDB" id="A0A3T1D2Y2"/>
<proteinExistence type="predicted"/>
<reference evidence="1 2" key="1">
    <citation type="submission" date="2019-01" db="EMBL/GenBank/DDBJ databases">
        <title>Complete genome sequence of Cohnella hallensis HS21 isolated from Korean fir (Abies koreana) rhizospheric soil.</title>
        <authorList>
            <person name="Jiang L."/>
            <person name="Kang S.W."/>
            <person name="Kim S."/>
            <person name="Jung J."/>
            <person name="Kim C.Y."/>
            <person name="Kim D.H."/>
            <person name="Kim S.W."/>
            <person name="Lee J."/>
        </authorList>
    </citation>
    <scope>NUCLEOTIDE SEQUENCE [LARGE SCALE GENOMIC DNA]</scope>
    <source>
        <strain evidence="1 2">HS21</strain>
    </source>
</reference>
<dbReference type="OrthoDB" id="1957732at2"/>
<gene>
    <name evidence="1" type="ORF">KCTCHS21_18650</name>
</gene>
<evidence type="ECO:0000313" key="1">
    <source>
        <dbReference type="EMBL" id="BBI32466.1"/>
    </source>
</evidence>
<organism evidence="1 2">
    <name type="scientific">Cohnella abietis</name>
    <dbReference type="NCBI Taxonomy" id="2507935"/>
    <lineage>
        <taxon>Bacteria</taxon>
        <taxon>Bacillati</taxon>
        <taxon>Bacillota</taxon>
        <taxon>Bacilli</taxon>
        <taxon>Bacillales</taxon>
        <taxon>Paenibacillaceae</taxon>
        <taxon>Cohnella</taxon>
    </lineage>
</organism>
<dbReference type="KEGG" id="cohn:KCTCHS21_18650"/>